<dbReference type="PANTHER" id="PTHR33755">
    <property type="entry name" value="TOXIN PARE1-RELATED"/>
    <property type="match status" value="1"/>
</dbReference>
<accession>K1KXS0</accession>
<comment type="caution">
    <text evidence="3">The sequence shown here is derived from an EMBL/GenBank/DDBJ whole genome shotgun (WGS) entry which is preliminary data.</text>
</comment>
<protein>
    <submittedName>
        <fullName evidence="3">Plasmid stabilization system protein</fullName>
    </submittedName>
</protein>
<gene>
    <name evidence="3" type="ORF">B879_02483</name>
</gene>
<dbReference type="AlphaFoldDB" id="K1KXS0"/>
<proteinExistence type="inferred from homology"/>
<dbReference type="RefSeq" id="WP_009185507.1">
    <property type="nucleotide sequence ID" value="NZ_AMGM01000038.1"/>
</dbReference>
<organism evidence="3 4">
    <name type="scientific">Cecembia lonarensis (strain CCUG 58316 / KCTC 22772 / LW9)</name>
    <dbReference type="NCBI Taxonomy" id="1225176"/>
    <lineage>
        <taxon>Bacteria</taxon>
        <taxon>Pseudomonadati</taxon>
        <taxon>Bacteroidota</taxon>
        <taxon>Cytophagia</taxon>
        <taxon>Cytophagales</taxon>
        <taxon>Cyclobacteriaceae</taxon>
        <taxon>Cecembia</taxon>
    </lineage>
</organism>
<dbReference type="SUPFAM" id="SSF143011">
    <property type="entry name" value="RelE-like"/>
    <property type="match status" value="1"/>
</dbReference>
<dbReference type="Proteomes" id="UP000004478">
    <property type="component" value="Unassembled WGS sequence"/>
</dbReference>
<dbReference type="InterPro" id="IPR035093">
    <property type="entry name" value="RelE/ParE_toxin_dom_sf"/>
</dbReference>
<name>K1KXS0_CECL9</name>
<evidence type="ECO:0000313" key="4">
    <source>
        <dbReference type="Proteomes" id="UP000004478"/>
    </source>
</evidence>
<reference evidence="3 4" key="1">
    <citation type="journal article" date="2012" name="J. Bacteriol.">
        <title>Draft Genome Sequence of Cecembia lonarensis Strain LW9T, Isolated from Lonar Lake, a Haloalkaline Lake in India.</title>
        <authorList>
            <person name="Shivaji S."/>
            <person name="Ara S."/>
            <person name="Singh A."/>
            <person name="Pinnaka A.K."/>
        </authorList>
    </citation>
    <scope>NUCLEOTIDE SEQUENCE [LARGE SCALE GENOMIC DNA]</scope>
    <source>
        <strain evidence="3 4">LW9</strain>
    </source>
</reference>
<dbReference type="EMBL" id="AMGM01000038">
    <property type="protein sequence ID" value="EKB48915.1"/>
    <property type="molecule type" value="Genomic_DNA"/>
</dbReference>
<dbReference type="InterPro" id="IPR051803">
    <property type="entry name" value="TA_system_RelE-like_toxin"/>
</dbReference>
<keyword evidence="4" id="KW-1185">Reference proteome</keyword>
<dbReference type="OrthoDB" id="826998at2"/>
<evidence type="ECO:0000256" key="2">
    <source>
        <dbReference type="ARBA" id="ARBA00022649"/>
    </source>
</evidence>
<dbReference type="Pfam" id="PF05016">
    <property type="entry name" value="ParE_toxin"/>
    <property type="match status" value="1"/>
</dbReference>
<sequence>MVKRKVKVVWANEAKEALKQIYLYIKNRQSIDVAKKVRDEIVSQTKTLGDFPEKFEKEHYLLNAEGDFRYKVVWSYKIIYEVASEAVYVLDVFHTSRDPSNIKKTS</sequence>
<evidence type="ECO:0000256" key="1">
    <source>
        <dbReference type="ARBA" id="ARBA00006226"/>
    </source>
</evidence>
<keyword evidence="2" id="KW-1277">Toxin-antitoxin system</keyword>
<dbReference type="InterPro" id="IPR007712">
    <property type="entry name" value="RelE/ParE_toxin"/>
</dbReference>
<dbReference type="Gene3D" id="3.30.2310.20">
    <property type="entry name" value="RelE-like"/>
    <property type="match status" value="1"/>
</dbReference>
<comment type="similarity">
    <text evidence="1">Belongs to the RelE toxin family.</text>
</comment>
<evidence type="ECO:0000313" key="3">
    <source>
        <dbReference type="EMBL" id="EKB48915.1"/>
    </source>
</evidence>